<evidence type="ECO:0000313" key="2">
    <source>
        <dbReference type="Proteomes" id="UP000706926"/>
    </source>
</evidence>
<name>A0ABS4FI96_9BACL</name>
<keyword evidence="2" id="KW-1185">Reference proteome</keyword>
<dbReference type="Proteomes" id="UP000706926">
    <property type="component" value="Unassembled WGS sequence"/>
</dbReference>
<dbReference type="GeneID" id="95406964"/>
<dbReference type="RefSeq" id="WP_007131445.1">
    <property type="nucleotide sequence ID" value="NZ_CP139098.1"/>
</dbReference>
<protein>
    <submittedName>
        <fullName evidence="1">Uncharacterized protein</fullName>
    </submittedName>
</protein>
<accession>A0ABS4FI96</accession>
<dbReference type="EMBL" id="JAGGKI010000018">
    <property type="protein sequence ID" value="MBP1895981.1"/>
    <property type="molecule type" value="Genomic_DNA"/>
</dbReference>
<proteinExistence type="predicted"/>
<organism evidence="1 2">
    <name type="scientific">Paenibacillus lactis</name>
    <dbReference type="NCBI Taxonomy" id="228574"/>
    <lineage>
        <taxon>Bacteria</taxon>
        <taxon>Bacillati</taxon>
        <taxon>Bacillota</taxon>
        <taxon>Bacilli</taxon>
        <taxon>Bacillales</taxon>
        <taxon>Paenibacillaceae</taxon>
        <taxon>Paenibacillus</taxon>
    </lineage>
</organism>
<sequence>MEYRIKIEDSSLRLGTRMDIETTTFRAVDFQKKQQWELPVGVYRAKDIVRETSALLEAVCSQLGDSAAAESLLRNLQSSLGVSGREAVLPLALIASEDETKLPFLDQAQKIGNTLSNWAREYYLEKSAWLMYGEKALLQLVHRSQCDNHRWTPEVVSILMGPKGSPEIMQLFNEYLHQLILLRDALMPFENWEEVPIMIVEGDQAKGLRFIEPARNRFLTELLVKQMPHKEVVRFAQSFLSPELSMIGYGFQYRLGMVLPAAIGKPITAQKAYFAGIPLIYCRMRRPGGLTPLSSIMLRGITTQLPAVG</sequence>
<gene>
    <name evidence="1" type="ORF">J2Z18_005091</name>
</gene>
<evidence type="ECO:0000313" key="1">
    <source>
        <dbReference type="EMBL" id="MBP1895981.1"/>
    </source>
</evidence>
<comment type="caution">
    <text evidence="1">The sequence shown here is derived from an EMBL/GenBank/DDBJ whole genome shotgun (WGS) entry which is preliminary data.</text>
</comment>
<reference evidence="1 2" key="1">
    <citation type="submission" date="2021-03" db="EMBL/GenBank/DDBJ databases">
        <title>Genomic Encyclopedia of Type Strains, Phase IV (KMG-IV): sequencing the most valuable type-strain genomes for metagenomic binning, comparative biology and taxonomic classification.</title>
        <authorList>
            <person name="Goeker M."/>
        </authorList>
    </citation>
    <scope>NUCLEOTIDE SEQUENCE [LARGE SCALE GENOMIC DNA]</scope>
    <source>
        <strain evidence="1 2">DSM 15596</strain>
    </source>
</reference>